<dbReference type="NCBIfam" id="TIGR01951">
    <property type="entry name" value="nusB"/>
    <property type="match status" value="1"/>
</dbReference>
<evidence type="ECO:0000256" key="6">
    <source>
        <dbReference type="HAMAP-Rule" id="MF_00073"/>
    </source>
</evidence>
<dbReference type="SUPFAM" id="SSF48013">
    <property type="entry name" value="NusB-like"/>
    <property type="match status" value="1"/>
</dbReference>
<keyword evidence="4 6" id="KW-0805">Transcription regulation</keyword>
<dbReference type="GO" id="GO:0005829">
    <property type="term" value="C:cytosol"/>
    <property type="evidence" value="ECO:0007669"/>
    <property type="project" value="TreeGrafter"/>
</dbReference>
<keyword evidence="2 6" id="KW-0889">Transcription antitermination</keyword>
<keyword evidence="5 6" id="KW-0804">Transcription</keyword>
<dbReference type="AlphaFoldDB" id="A0A9D1KYV7"/>
<accession>A0A9D1KYV7</accession>
<dbReference type="Gene3D" id="1.10.940.10">
    <property type="entry name" value="NusB-like"/>
    <property type="match status" value="1"/>
</dbReference>
<evidence type="ECO:0000256" key="5">
    <source>
        <dbReference type="ARBA" id="ARBA00023163"/>
    </source>
</evidence>
<dbReference type="HAMAP" id="MF_00073">
    <property type="entry name" value="NusB"/>
    <property type="match status" value="1"/>
</dbReference>
<dbReference type="InterPro" id="IPR011605">
    <property type="entry name" value="NusB_fam"/>
</dbReference>
<evidence type="ECO:0000256" key="3">
    <source>
        <dbReference type="ARBA" id="ARBA00022884"/>
    </source>
</evidence>
<comment type="similarity">
    <text evidence="1 6">Belongs to the NusB family.</text>
</comment>
<dbReference type="GO" id="GO:0031564">
    <property type="term" value="P:transcription antitermination"/>
    <property type="evidence" value="ECO:0007669"/>
    <property type="project" value="UniProtKB-KW"/>
</dbReference>
<evidence type="ECO:0000256" key="1">
    <source>
        <dbReference type="ARBA" id="ARBA00005952"/>
    </source>
</evidence>
<sequence length="215" mass="24927">MSRHKAREAAFQMLFQLLEGENEWQMTGGTLAEARLTPDNETFARKLAEGAWSKRFEMEQYIRKFAASWQYERLFSVDKVLLHLAMYELKYLPETPSPIVINEAVELAKQYGTDDSAPFVNAVLDNFRIKALEQQQPEYQPDETAIANAQALYEQKAQALAVSEPEYKETPKPQYMPITEQMGKRGFRKISKREQTAADKILPEPEDEEPFRRSR</sequence>
<feature type="compositionally biased region" description="Basic and acidic residues" evidence="7">
    <location>
        <begin position="192"/>
        <end position="203"/>
    </location>
</feature>
<dbReference type="InterPro" id="IPR035926">
    <property type="entry name" value="NusB-like_sf"/>
</dbReference>
<protein>
    <recommendedName>
        <fullName evidence="6">Transcription antitermination protein NusB</fullName>
    </recommendedName>
    <alternativeName>
        <fullName evidence="6">Antitermination factor NusB</fullName>
    </alternativeName>
</protein>
<dbReference type="GO" id="GO:0003723">
    <property type="term" value="F:RNA binding"/>
    <property type="evidence" value="ECO:0007669"/>
    <property type="project" value="UniProtKB-UniRule"/>
</dbReference>
<dbReference type="Pfam" id="PF01029">
    <property type="entry name" value="NusB"/>
    <property type="match status" value="1"/>
</dbReference>
<dbReference type="GO" id="GO:0006353">
    <property type="term" value="P:DNA-templated transcription termination"/>
    <property type="evidence" value="ECO:0007669"/>
    <property type="project" value="UniProtKB-UniRule"/>
</dbReference>
<evidence type="ECO:0000256" key="7">
    <source>
        <dbReference type="SAM" id="MobiDB-lite"/>
    </source>
</evidence>
<feature type="domain" description="NusB/RsmB/TIM44" evidence="8">
    <location>
        <begin position="4"/>
        <end position="127"/>
    </location>
</feature>
<evidence type="ECO:0000313" key="10">
    <source>
        <dbReference type="Proteomes" id="UP000824124"/>
    </source>
</evidence>
<name>A0A9D1KYV7_9FIRM</name>
<comment type="function">
    <text evidence="6">Involved in transcription antitermination. Required for transcription of ribosomal RNA (rRNA) genes. Binds specifically to the boxA antiterminator sequence of the ribosomal RNA (rrn) operons.</text>
</comment>
<dbReference type="Proteomes" id="UP000824124">
    <property type="component" value="Unassembled WGS sequence"/>
</dbReference>
<organism evidence="9 10">
    <name type="scientific">Candidatus Avidehalobacter gallistercoris</name>
    <dbReference type="NCBI Taxonomy" id="2840694"/>
    <lineage>
        <taxon>Bacteria</taxon>
        <taxon>Bacillati</taxon>
        <taxon>Bacillota</taxon>
        <taxon>Clostridia</taxon>
        <taxon>Eubacteriales</taxon>
        <taxon>Peptococcaceae</taxon>
        <taxon>Peptococcaceae incertae sedis</taxon>
        <taxon>Candidatus Avidehalobacter</taxon>
    </lineage>
</organism>
<reference evidence="9" key="1">
    <citation type="submission" date="2020-10" db="EMBL/GenBank/DDBJ databases">
        <authorList>
            <person name="Gilroy R."/>
        </authorList>
    </citation>
    <scope>NUCLEOTIDE SEQUENCE</scope>
    <source>
        <strain evidence="9">2830</strain>
    </source>
</reference>
<dbReference type="PANTHER" id="PTHR11078">
    <property type="entry name" value="N UTILIZATION SUBSTANCE PROTEIN B-RELATED"/>
    <property type="match status" value="1"/>
</dbReference>
<comment type="caution">
    <text evidence="9">The sequence shown here is derived from an EMBL/GenBank/DDBJ whole genome shotgun (WGS) entry which is preliminary data.</text>
</comment>
<dbReference type="EMBL" id="DVMH01000029">
    <property type="protein sequence ID" value="HIU10739.1"/>
    <property type="molecule type" value="Genomic_DNA"/>
</dbReference>
<dbReference type="PANTHER" id="PTHR11078:SF3">
    <property type="entry name" value="ANTITERMINATION NUSB DOMAIN-CONTAINING PROTEIN"/>
    <property type="match status" value="1"/>
</dbReference>
<gene>
    <name evidence="6 9" type="primary">nusB</name>
    <name evidence="9" type="ORF">IAB00_05820</name>
</gene>
<evidence type="ECO:0000313" key="9">
    <source>
        <dbReference type="EMBL" id="HIU10739.1"/>
    </source>
</evidence>
<feature type="region of interest" description="Disordered" evidence="7">
    <location>
        <begin position="163"/>
        <end position="215"/>
    </location>
</feature>
<evidence type="ECO:0000259" key="8">
    <source>
        <dbReference type="Pfam" id="PF01029"/>
    </source>
</evidence>
<proteinExistence type="inferred from homology"/>
<evidence type="ECO:0000256" key="4">
    <source>
        <dbReference type="ARBA" id="ARBA00023015"/>
    </source>
</evidence>
<evidence type="ECO:0000256" key="2">
    <source>
        <dbReference type="ARBA" id="ARBA00022814"/>
    </source>
</evidence>
<reference evidence="9" key="2">
    <citation type="journal article" date="2021" name="PeerJ">
        <title>Extensive microbial diversity within the chicken gut microbiome revealed by metagenomics and culture.</title>
        <authorList>
            <person name="Gilroy R."/>
            <person name="Ravi A."/>
            <person name="Getino M."/>
            <person name="Pursley I."/>
            <person name="Horton D.L."/>
            <person name="Alikhan N.F."/>
            <person name="Baker D."/>
            <person name="Gharbi K."/>
            <person name="Hall N."/>
            <person name="Watson M."/>
            <person name="Adriaenssens E.M."/>
            <person name="Foster-Nyarko E."/>
            <person name="Jarju S."/>
            <person name="Secka A."/>
            <person name="Antonio M."/>
            <person name="Oren A."/>
            <person name="Chaudhuri R.R."/>
            <person name="La Ragione R."/>
            <person name="Hildebrand F."/>
            <person name="Pallen M.J."/>
        </authorList>
    </citation>
    <scope>NUCLEOTIDE SEQUENCE</scope>
    <source>
        <strain evidence="9">2830</strain>
    </source>
</reference>
<dbReference type="InterPro" id="IPR006027">
    <property type="entry name" value="NusB_RsmB_TIM44"/>
</dbReference>
<keyword evidence="3 6" id="KW-0694">RNA-binding</keyword>